<evidence type="ECO:0000256" key="1">
    <source>
        <dbReference type="SAM" id="Phobius"/>
    </source>
</evidence>
<protein>
    <submittedName>
        <fullName evidence="2">Uncharacterized protein</fullName>
    </submittedName>
</protein>
<reference evidence="2" key="1">
    <citation type="submission" date="2023-06" db="EMBL/GenBank/DDBJ databases">
        <title>Genome sequence of Methanosarcinaceae archaeon Ag5.</title>
        <authorList>
            <person name="Protasov E."/>
            <person name="Platt K."/>
            <person name="Poehlein A."/>
            <person name="Daniel R."/>
            <person name="Brune A."/>
        </authorList>
    </citation>
    <scope>NUCLEOTIDE SEQUENCE</scope>
    <source>
        <strain evidence="2">Ag5</strain>
    </source>
</reference>
<comment type="caution">
    <text evidence="2">The sequence shown here is derived from an EMBL/GenBank/DDBJ whole genome shotgun (WGS) entry which is preliminary data.</text>
</comment>
<feature type="transmembrane region" description="Helical" evidence="1">
    <location>
        <begin position="21"/>
        <end position="43"/>
    </location>
</feature>
<name>A0AAE4SDU9_9EURY</name>
<feature type="transmembrane region" description="Helical" evidence="1">
    <location>
        <begin position="49"/>
        <end position="66"/>
    </location>
</feature>
<gene>
    <name evidence="2" type="ORF">MsAg5_08310</name>
</gene>
<proteinExistence type="predicted"/>
<dbReference type="Proteomes" id="UP001271789">
    <property type="component" value="Unassembled WGS sequence"/>
</dbReference>
<dbReference type="EMBL" id="JAWDKD010000015">
    <property type="protein sequence ID" value="MDV0446963.1"/>
    <property type="molecule type" value="Genomic_DNA"/>
</dbReference>
<organism evidence="2 3">
    <name type="scientific">Methanolapillus africanus</name>
    <dbReference type="NCBI Taxonomy" id="3028297"/>
    <lineage>
        <taxon>Archaea</taxon>
        <taxon>Methanobacteriati</taxon>
        <taxon>Methanobacteriota</taxon>
        <taxon>Stenosarchaea group</taxon>
        <taxon>Methanomicrobia</taxon>
        <taxon>Methanosarcinales</taxon>
        <taxon>Methanosarcinaceae</taxon>
        <taxon>Methanolapillus</taxon>
    </lineage>
</organism>
<keyword evidence="1" id="KW-0472">Membrane</keyword>
<keyword evidence="3" id="KW-1185">Reference proteome</keyword>
<dbReference type="AlphaFoldDB" id="A0AAE4SDU9"/>
<keyword evidence="1" id="KW-0812">Transmembrane</keyword>
<evidence type="ECO:0000313" key="2">
    <source>
        <dbReference type="EMBL" id="MDV0446963.1"/>
    </source>
</evidence>
<sequence length="139" mass="15581">MSQNSNENSEPGLNQKPQKSILKLIFNIVFIILILLFSVFLAIMEYPTAMATFMLFACILYALFNLDSLKSIKGGGLEIVTRDVAEIKKSIEETKSMAEDSRRASLKAQEVSLETQKAVYEVEGQIRSVRMVRVGGEEE</sequence>
<keyword evidence="1" id="KW-1133">Transmembrane helix</keyword>
<accession>A0AAE4SDU9</accession>
<evidence type="ECO:0000313" key="3">
    <source>
        <dbReference type="Proteomes" id="UP001271789"/>
    </source>
</evidence>